<keyword evidence="13 18" id="KW-0472">Membrane</keyword>
<dbReference type="PANTHER" id="PTHR45339">
    <property type="entry name" value="HYBRID SIGNAL TRANSDUCTION HISTIDINE KINASE J"/>
    <property type="match status" value="1"/>
</dbReference>
<evidence type="ECO:0000256" key="5">
    <source>
        <dbReference type="ARBA" id="ARBA00022553"/>
    </source>
</evidence>
<dbReference type="Gene3D" id="3.30.450.20">
    <property type="entry name" value="PAS domain"/>
    <property type="match status" value="1"/>
</dbReference>
<feature type="modified residue" description="4-aspartylphosphate" evidence="17">
    <location>
        <position position="981"/>
    </location>
</feature>
<keyword evidence="4" id="KW-1003">Cell membrane</keyword>
<evidence type="ECO:0000256" key="7">
    <source>
        <dbReference type="ARBA" id="ARBA00022692"/>
    </source>
</evidence>
<dbReference type="InterPro" id="IPR008207">
    <property type="entry name" value="Sig_transdc_His_kin_Hpt_dom"/>
</dbReference>
<dbReference type="InterPro" id="IPR036097">
    <property type="entry name" value="HisK_dim/P_sf"/>
</dbReference>
<evidence type="ECO:0000256" key="8">
    <source>
        <dbReference type="ARBA" id="ARBA00022741"/>
    </source>
</evidence>
<keyword evidence="9" id="KW-0418">Kinase</keyword>
<dbReference type="InterPro" id="IPR001789">
    <property type="entry name" value="Sig_transdc_resp-reg_receiver"/>
</dbReference>
<dbReference type="CDD" id="cd00082">
    <property type="entry name" value="HisKA"/>
    <property type="match status" value="1"/>
</dbReference>
<dbReference type="NCBIfam" id="TIGR00229">
    <property type="entry name" value="sensory_box"/>
    <property type="match status" value="1"/>
</dbReference>
<dbReference type="InterPro" id="IPR003661">
    <property type="entry name" value="HisK_dim/P_dom"/>
</dbReference>
<dbReference type="SUPFAM" id="SSF47384">
    <property type="entry name" value="Homodimeric domain of signal transducing histidine kinase"/>
    <property type="match status" value="1"/>
</dbReference>
<gene>
    <name evidence="23" type="ORF">ENI96_14125</name>
</gene>
<dbReference type="FunFam" id="3.30.565.10:FF:000010">
    <property type="entry name" value="Sensor histidine kinase RcsC"/>
    <property type="match status" value="1"/>
</dbReference>
<dbReference type="InterPro" id="IPR035965">
    <property type="entry name" value="PAS-like_dom_sf"/>
</dbReference>
<dbReference type="SUPFAM" id="SSF47226">
    <property type="entry name" value="Histidine-containing phosphotransfer domain, HPT domain"/>
    <property type="match status" value="1"/>
</dbReference>
<dbReference type="SMART" id="SM00448">
    <property type="entry name" value="REC"/>
    <property type="match status" value="2"/>
</dbReference>
<evidence type="ECO:0000256" key="15">
    <source>
        <dbReference type="ARBA" id="ARBA00068150"/>
    </source>
</evidence>
<dbReference type="SMART" id="SM00388">
    <property type="entry name" value="HisKA"/>
    <property type="match status" value="1"/>
</dbReference>
<dbReference type="Pfam" id="PF02518">
    <property type="entry name" value="HATPase_c"/>
    <property type="match status" value="1"/>
</dbReference>
<dbReference type="InterPro" id="IPR036890">
    <property type="entry name" value="HATPase_C_sf"/>
</dbReference>
<dbReference type="Gene3D" id="1.20.120.160">
    <property type="entry name" value="HPT domain"/>
    <property type="match status" value="1"/>
</dbReference>
<dbReference type="Pfam" id="PF01627">
    <property type="entry name" value="Hpt"/>
    <property type="match status" value="1"/>
</dbReference>
<evidence type="ECO:0000256" key="3">
    <source>
        <dbReference type="ARBA" id="ARBA00012438"/>
    </source>
</evidence>
<feature type="modified residue" description="Phosphohistidine" evidence="16">
    <location>
        <position position="1128"/>
    </location>
</feature>
<comment type="subcellular location">
    <subcellularLocation>
        <location evidence="2">Cell membrane</location>
        <topology evidence="2">Multi-pass membrane protein</topology>
    </subcellularLocation>
</comment>
<feature type="transmembrane region" description="Helical" evidence="18">
    <location>
        <begin position="349"/>
        <end position="371"/>
    </location>
</feature>
<dbReference type="InterPro" id="IPR011006">
    <property type="entry name" value="CheY-like_superfamily"/>
</dbReference>
<dbReference type="PROSITE" id="PS50109">
    <property type="entry name" value="HIS_KIN"/>
    <property type="match status" value="1"/>
</dbReference>
<reference evidence="23" key="1">
    <citation type="journal article" date="2020" name="mSystems">
        <title>Genome- and Community-Level Interaction Insights into Carbon Utilization and Element Cycling Functions of Hydrothermarchaeota in Hydrothermal Sediment.</title>
        <authorList>
            <person name="Zhou Z."/>
            <person name="Liu Y."/>
            <person name="Xu W."/>
            <person name="Pan J."/>
            <person name="Luo Z.H."/>
            <person name="Li M."/>
        </authorList>
    </citation>
    <scope>NUCLEOTIDE SEQUENCE [LARGE SCALE GENOMIC DNA]</scope>
    <source>
        <strain evidence="23">HyVt-443</strain>
    </source>
</reference>
<keyword evidence="6" id="KW-0808">Transferase</keyword>
<dbReference type="PANTHER" id="PTHR45339:SF1">
    <property type="entry name" value="HYBRID SIGNAL TRANSDUCTION HISTIDINE KINASE J"/>
    <property type="match status" value="1"/>
</dbReference>
<feature type="domain" description="PAC" evidence="21">
    <location>
        <begin position="476"/>
        <end position="527"/>
    </location>
</feature>
<evidence type="ECO:0000256" key="9">
    <source>
        <dbReference type="ARBA" id="ARBA00022777"/>
    </source>
</evidence>
<feature type="domain" description="HPt" evidence="22">
    <location>
        <begin position="1089"/>
        <end position="1183"/>
    </location>
</feature>
<keyword evidence="12" id="KW-0902">Two-component regulatory system</keyword>
<dbReference type="GO" id="GO:0005886">
    <property type="term" value="C:plasma membrane"/>
    <property type="evidence" value="ECO:0007669"/>
    <property type="project" value="UniProtKB-SubCell"/>
</dbReference>
<proteinExistence type="predicted"/>
<dbReference type="Pfam" id="PF00072">
    <property type="entry name" value="Response_reg"/>
    <property type="match status" value="2"/>
</dbReference>
<evidence type="ECO:0000256" key="11">
    <source>
        <dbReference type="ARBA" id="ARBA00022989"/>
    </source>
</evidence>
<dbReference type="Gene3D" id="1.10.287.130">
    <property type="match status" value="1"/>
</dbReference>
<evidence type="ECO:0000259" key="19">
    <source>
        <dbReference type="PROSITE" id="PS50109"/>
    </source>
</evidence>
<dbReference type="CDD" id="cd17546">
    <property type="entry name" value="REC_hyHK_CKI1_RcsC-like"/>
    <property type="match status" value="1"/>
</dbReference>
<evidence type="ECO:0000256" key="17">
    <source>
        <dbReference type="PROSITE-ProRule" id="PRU00169"/>
    </source>
</evidence>
<dbReference type="Proteomes" id="UP000886251">
    <property type="component" value="Unassembled WGS sequence"/>
</dbReference>
<dbReference type="CDD" id="cd16922">
    <property type="entry name" value="HATPase_EvgS-ArcB-TorS-like"/>
    <property type="match status" value="1"/>
</dbReference>
<dbReference type="AlphaFoldDB" id="A0A831RRN3"/>
<comment type="subunit">
    <text evidence="14">At low DSF concentrations, interacts with RpfF.</text>
</comment>
<dbReference type="InterPro" id="IPR000700">
    <property type="entry name" value="PAS-assoc_C"/>
</dbReference>
<evidence type="ECO:0000256" key="6">
    <source>
        <dbReference type="ARBA" id="ARBA00022679"/>
    </source>
</evidence>
<dbReference type="PROSITE" id="PS50110">
    <property type="entry name" value="RESPONSE_REGULATORY"/>
    <property type="match status" value="2"/>
</dbReference>
<feature type="modified residue" description="4-aspartylphosphate" evidence="17">
    <location>
        <position position="838"/>
    </location>
</feature>
<dbReference type="GO" id="GO:0000155">
    <property type="term" value="F:phosphorelay sensor kinase activity"/>
    <property type="evidence" value="ECO:0007669"/>
    <property type="project" value="InterPro"/>
</dbReference>
<dbReference type="Pfam" id="PF00512">
    <property type="entry name" value="HisKA"/>
    <property type="match status" value="1"/>
</dbReference>
<dbReference type="SUPFAM" id="SSF52172">
    <property type="entry name" value="CheY-like"/>
    <property type="match status" value="2"/>
</dbReference>
<sequence length="1272" mass="139284">MADPTDNGPPEESLPASFWTGHLHTLVITLIGLFLLLTAVAVHFGLRNIEQRFRQESGATLQAVLDTTGEVLSLWLDENRHRLQRRTGEPAFQLLARARLGTAADDGVDADDPVLSSLVTFFGNYIDRLGGNGFQLITPEMRVTASSDPGLLGEPSPIEQQRPGLLSRVLRGEILFVPPLFTPSGIRAYFAGPVRSERGEVIGILALGLDPRGEFSRILQRGRIGSSEEIYAFDRQGRMISESRFTGELIRAGLLPAGGSTILAVRVADPGSPLAEGRAHPERVEEWPLTRMAQQATAGRSGVDVAGYRDYRGVPVFGAWSWHEPLQIGIAAEIDQQDALEPFYRTRRIVLVVFGITVLLSLALMGLILFISQRANQALARARDQLELRVQERTAKLEASEERLWDLYENAPVAYFSIDPADGSVRKHNKAFADLLDYERKAFAGLQLKDLCAERRDGSNPADDILADALAGRQIQDYEIELKRRSGERLWGSLSASYQQDEQGVRELRISVVDVTARRAADKAMRRARDLADEANRAKSDFLANMSHEIRTPMNAIIGMSYLALGTDLGPVQRNYIEKVHRSAQSLLGIINDILDFSKIEAGKLEMEQIPFRLSDLFDELAGLMGVRAREKGLELLFLLPRDIPDGLVGDPLRLRQVLTNLLSNAIKFTTQGEILVSVRLLKQGGDRVHLEFGVRDSGIGMTEAQQAQLFTAFTQADSSTTRRYGGTGLGLSISRRLTQMMGGDIRVESVPGQGSLFRFDGWFGRQQESPRPPRLPAGLPSGVPVLVVDDNPAAREILCGLLVRLGFRVEALATPADALAYMEELSGDQLPWMILLDQEMAGMSGLETAERMRRSWPERARRPRILLTTIAEQPVIDDLSGKSAIDGVVSKPVTMQSLLQALAECCGQGQGTAKAPTVRHAASAAGLAGARILLVEDNDINRELATDLLTGVGIRVETAHNGQEAVERVQREAFDGVLMDIQLPVMDGYEATRRIREQERFADLPIIAMTANAMAGDRERCLEAGMNDHIAKPISVQEMFRTLARWIHPSQPQPAPWQERTGADGRRHDWPSIEGLDTAAGLAVAGADPDLYRRLLRRFRDSGRDQVAAIRAALAAGDREEAVRHAHTLKGTAATLGATPLSRQAASLEQALRERAPETGVQNDLQQLATALDALVAGLERWDDGGAPSAAAGAGDTPLEQRIDTLYRLLRDDDTAATELLGQVRPELGGSPGWQEIEERVSNYDLSGAALVLKRVAAERGIALDDGGEER</sequence>
<dbReference type="InterPro" id="IPR003594">
    <property type="entry name" value="HATPase_dom"/>
</dbReference>
<evidence type="ECO:0000256" key="13">
    <source>
        <dbReference type="ARBA" id="ARBA00023136"/>
    </source>
</evidence>
<dbReference type="InterPro" id="IPR005467">
    <property type="entry name" value="His_kinase_dom"/>
</dbReference>
<organism evidence="23">
    <name type="scientific">Sedimenticola thiotaurini</name>
    <dbReference type="NCBI Taxonomy" id="1543721"/>
    <lineage>
        <taxon>Bacteria</taxon>
        <taxon>Pseudomonadati</taxon>
        <taxon>Pseudomonadota</taxon>
        <taxon>Gammaproteobacteria</taxon>
        <taxon>Chromatiales</taxon>
        <taxon>Sedimenticolaceae</taxon>
        <taxon>Sedimenticola</taxon>
    </lineage>
</organism>
<dbReference type="FunFam" id="1.10.287.130:FF:000002">
    <property type="entry name" value="Two-component osmosensing histidine kinase"/>
    <property type="match status" value="1"/>
</dbReference>
<feature type="domain" description="Response regulatory" evidence="20">
    <location>
        <begin position="932"/>
        <end position="1048"/>
    </location>
</feature>
<evidence type="ECO:0000313" key="23">
    <source>
        <dbReference type="EMBL" id="HEB97554.1"/>
    </source>
</evidence>
<evidence type="ECO:0000259" key="20">
    <source>
        <dbReference type="PROSITE" id="PS50110"/>
    </source>
</evidence>
<dbReference type="PROSITE" id="PS50894">
    <property type="entry name" value="HPT"/>
    <property type="match status" value="1"/>
</dbReference>
<evidence type="ECO:0000259" key="22">
    <source>
        <dbReference type="PROSITE" id="PS50894"/>
    </source>
</evidence>
<evidence type="ECO:0000259" key="21">
    <source>
        <dbReference type="PROSITE" id="PS50113"/>
    </source>
</evidence>
<dbReference type="Gene3D" id="3.30.565.10">
    <property type="entry name" value="Histidine kinase-like ATPase, C-terminal domain"/>
    <property type="match status" value="1"/>
</dbReference>
<dbReference type="CDD" id="cd00156">
    <property type="entry name" value="REC"/>
    <property type="match status" value="1"/>
</dbReference>
<evidence type="ECO:0000256" key="14">
    <source>
        <dbReference type="ARBA" id="ARBA00064003"/>
    </source>
</evidence>
<comment type="catalytic activity">
    <reaction evidence="1">
        <text>ATP + protein L-histidine = ADP + protein N-phospho-L-histidine.</text>
        <dbReference type="EC" id="2.7.13.3"/>
    </reaction>
</comment>
<dbReference type="EMBL" id="DRKP01000179">
    <property type="protein sequence ID" value="HEB97554.1"/>
    <property type="molecule type" value="Genomic_DNA"/>
</dbReference>
<dbReference type="SMART" id="SM00387">
    <property type="entry name" value="HATPase_c"/>
    <property type="match status" value="1"/>
</dbReference>
<dbReference type="InterPro" id="IPR004358">
    <property type="entry name" value="Sig_transdc_His_kin-like_C"/>
</dbReference>
<dbReference type="Pfam" id="PF13426">
    <property type="entry name" value="PAS_9"/>
    <property type="match status" value="1"/>
</dbReference>
<dbReference type="GO" id="GO:0005524">
    <property type="term" value="F:ATP binding"/>
    <property type="evidence" value="ECO:0007669"/>
    <property type="project" value="UniProtKB-KW"/>
</dbReference>
<feature type="domain" description="Response regulatory" evidence="20">
    <location>
        <begin position="785"/>
        <end position="907"/>
    </location>
</feature>
<keyword evidence="7 18" id="KW-0812">Transmembrane</keyword>
<evidence type="ECO:0000256" key="4">
    <source>
        <dbReference type="ARBA" id="ARBA00022475"/>
    </source>
</evidence>
<comment type="caution">
    <text evidence="23">The sequence shown here is derived from an EMBL/GenBank/DDBJ whole genome shotgun (WGS) entry which is preliminary data.</text>
</comment>
<keyword evidence="5 17" id="KW-0597">Phosphoprotein</keyword>
<evidence type="ECO:0000256" key="1">
    <source>
        <dbReference type="ARBA" id="ARBA00000085"/>
    </source>
</evidence>
<evidence type="ECO:0000256" key="16">
    <source>
        <dbReference type="PROSITE-ProRule" id="PRU00110"/>
    </source>
</evidence>
<dbReference type="Gene3D" id="3.40.50.2300">
    <property type="match status" value="2"/>
</dbReference>
<dbReference type="EC" id="2.7.13.3" evidence="3"/>
<keyword evidence="8" id="KW-0547">Nucleotide-binding</keyword>
<dbReference type="InterPro" id="IPR036641">
    <property type="entry name" value="HPT_dom_sf"/>
</dbReference>
<dbReference type="SUPFAM" id="SSF55785">
    <property type="entry name" value="PYP-like sensor domain (PAS domain)"/>
    <property type="match status" value="1"/>
</dbReference>
<keyword evidence="11 18" id="KW-1133">Transmembrane helix</keyword>
<dbReference type="InterPro" id="IPR000014">
    <property type="entry name" value="PAS"/>
</dbReference>
<dbReference type="PRINTS" id="PR00344">
    <property type="entry name" value="BCTRLSENSOR"/>
</dbReference>
<dbReference type="SMART" id="SM00073">
    <property type="entry name" value="HPT"/>
    <property type="match status" value="1"/>
</dbReference>
<protein>
    <recommendedName>
        <fullName evidence="15">Sensory/regulatory protein RpfC</fullName>
        <ecNumber evidence="3">2.7.13.3</ecNumber>
    </recommendedName>
</protein>
<name>A0A831RRN3_9GAMM</name>
<evidence type="ECO:0000256" key="2">
    <source>
        <dbReference type="ARBA" id="ARBA00004651"/>
    </source>
</evidence>
<dbReference type="PROSITE" id="PS50113">
    <property type="entry name" value="PAC"/>
    <property type="match status" value="1"/>
</dbReference>
<accession>A0A831RRN3</accession>
<feature type="transmembrane region" description="Helical" evidence="18">
    <location>
        <begin position="23"/>
        <end position="46"/>
    </location>
</feature>
<evidence type="ECO:0000256" key="10">
    <source>
        <dbReference type="ARBA" id="ARBA00022840"/>
    </source>
</evidence>
<dbReference type="CDD" id="cd00088">
    <property type="entry name" value="HPT"/>
    <property type="match status" value="1"/>
</dbReference>
<evidence type="ECO:0000256" key="12">
    <source>
        <dbReference type="ARBA" id="ARBA00023012"/>
    </source>
</evidence>
<evidence type="ECO:0000256" key="18">
    <source>
        <dbReference type="SAM" id="Phobius"/>
    </source>
</evidence>
<keyword evidence="10" id="KW-0067">ATP-binding</keyword>
<dbReference type="SUPFAM" id="SSF55874">
    <property type="entry name" value="ATPase domain of HSP90 chaperone/DNA topoisomerase II/histidine kinase"/>
    <property type="match status" value="1"/>
</dbReference>
<feature type="domain" description="Histidine kinase" evidence="19">
    <location>
        <begin position="545"/>
        <end position="760"/>
    </location>
</feature>